<keyword evidence="1 2" id="KW-0732">Signal</keyword>
<feature type="signal peptide" evidence="2">
    <location>
        <begin position="1"/>
        <end position="20"/>
    </location>
</feature>
<evidence type="ECO:0000313" key="4">
    <source>
        <dbReference type="Proteomes" id="UP000295531"/>
    </source>
</evidence>
<evidence type="ECO:0000256" key="2">
    <source>
        <dbReference type="SAM" id="SignalP"/>
    </source>
</evidence>
<dbReference type="Gene3D" id="2.130.10.130">
    <property type="entry name" value="Integrin alpha, N-terminal"/>
    <property type="match status" value="2"/>
</dbReference>
<reference evidence="3 4" key="1">
    <citation type="submission" date="2019-03" db="EMBL/GenBank/DDBJ databases">
        <title>Freshwater and sediment microbial communities from various areas in North America, analyzing microbe dynamics in response to fracking.</title>
        <authorList>
            <person name="Lamendella R."/>
        </authorList>
    </citation>
    <scope>NUCLEOTIDE SEQUENCE [LARGE SCALE GENOMIC DNA]</scope>
    <source>
        <strain evidence="3 4">18_TX</strain>
    </source>
</reference>
<accession>A0A4V3CQ74</accession>
<protein>
    <submittedName>
        <fullName evidence="3">VCBS repeat protein</fullName>
    </submittedName>
</protein>
<dbReference type="RefSeq" id="WP_133538666.1">
    <property type="nucleotide sequence ID" value="NZ_SNXI01000002.1"/>
</dbReference>
<dbReference type="InterPro" id="IPR028994">
    <property type="entry name" value="Integrin_alpha_N"/>
</dbReference>
<name>A0A4V3CQ74_9GAMM</name>
<dbReference type="EMBL" id="SNXI01000002">
    <property type="protein sequence ID" value="TDP40200.1"/>
    <property type="molecule type" value="Genomic_DNA"/>
</dbReference>
<keyword evidence="4" id="KW-1185">Reference proteome</keyword>
<sequence length="638" mass="70353">MKFNRISLAVFTTFALSACGGGSGSDNSPSSSTPPPPEPVALESINDIEATETTQTSLTINWSSDDEFDVTVTQSSGPEIGLSQQDNVITLTLPEVTTDVSADFSVSLRKDDEELDSTSFNVLIKNDNSRLYADGYSGLRLNQEAVHETDTWRAAQVGLYVYDLEHFDTPRSNCYPTRDNCNEFDSFQMMVGDNVRGDFNNDGLEDLAVSISFSPHRAERDLDRFPGTVHIYTGHPEKGLVLNNDVIVDHASLKRHQPYRMTVADFNGDGADDIVVSGGAIPASEEQQAEGILFIREERPIMLLSNGEGRLVDASDNVDITVGDGSSAFGHNLAVGDVNNDSFMDFFTGTSVVLNNGDGTFTEQSDRYFSAWSQWSSALASAMGDMNDDGLTDLAILDYTVLQDGDLARSQVILSNNPGDSLAMSNSPRAQLLPEGYWGDDITHTNYALMADFVPEHPGDELIVAQTRLDKYYDGRYLRLFAINADGDFIEETERLINNEQRIGQRADSNGDGEGTFYFIDFDKDGHKDIVDITGGESNCDDLALCAPGFSVFYGDGDGNYVYRRLENVPYFMYNDLAGYNDGSSRSRTLKTAMPWDSGNPTGYDLLTWFGTLPQEYMQQGDEQVNIWYLLEQKENGL</sequence>
<dbReference type="Pfam" id="PF13517">
    <property type="entry name" value="FG-GAP_3"/>
    <property type="match status" value="1"/>
</dbReference>
<dbReference type="SUPFAM" id="SSF69318">
    <property type="entry name" value="Integrin alpha N-terminal domain"/>
    <property type="match status" value="1"/>
</dbReference>
<dbReference type="PANTHER" id="PTHR46580:SF4">
    <property type="entry name" value="ATP_GTP-BINDING PROTEIN"/>
    <property type="match status" value="1"/>
</dbReference>
<evidence type="ECO:0000256" key="1">
    <source>
        <dbReference type="ARBA" id="ARBA00022729"/>
    </source>
</evidence>
<feature type="chain" id="PRO_5020410395" evidence="2">
    <location>
        <begin position="21"/>
        <end position="638"/>
    </location>
</feature>
<dbReference type="InterPro" id="IPR013517">
    <property type="entry name" value="FG-GAP"/>
</dbReference>
<dbReference type="OrthoDB" id="100785at2"/>
<organism evidence="3 4">
    <name type="scientific">Idiomarina aquatica</name>
    <dbReference type="NCBI Taxonomy" id="1327752"/>
    <lineage>
        <taxon>Bacteria</taxon>
        <taxon>Pseudomonadati</taxon>
        <taxon>Pseudomonadota</taxon>
        <taxon>Gammaproteobacteria</taxon>
        <taxon>Alteromonadales</taxon>
        <taxon>Idiomarinaceae</taxon>
        <taxon>Idiomarina</taxon>
    </lineage>
</organism>
<comment type="caution">
    <text evidence="3">The sequence shown here is derived from an EMBL/GenBank/DDBJ whole genome shotgun (WGS) entry which is preliminary data.</text>
</comment>
<evidence type="ECO:0000313" key="3">
    <source>
        <dbReference type="EMBL" id="TDP40200.1"/>
    </source>
</evidence>
<dbReference type="AlphaFoldDB" id="A0A4V3CQ74"/>
<gene>
    <name evidence="3" type="ORF">DEU29_102100</name>
</gene>
<dbReference type="Proteomes" id="UP000295531">
    <property type="component" value="Unassembled WGS sequence"/>
</dbReference>
<dbReference type="PANTHER" id="PTHR46580">
    <property type="entry name" value="SENSOR KINASE-RELATED"/>
    <property type="match status" value="1"/>
</dbReference>
<dbReference type="PROSITE" id="PS51257">
    <property type="entry name" value="PROKAR_LIPOPROTEIN"/>
    <property type="match status" value="1"/>
</dbReference>
<proteinExistence type="predicted"/>